<keyword evidence="3" id="KW-0238">DNA-binding</keyword>
<dbReference type="AlphaFoldDB" id="A0A9D2MRE2"/>
<evidence type="ECO:0000256" key="3">
    <source>
        <dbReference type="ARBA" id="ARBA00023125"/>
    </source>
</evidence>
<dbReference type="PROSITE" id="PS01124">
    <property type="entry name" value="HTH_ARAC_FAMILY_2"/>
    <property type="match status" value="1"/>
</dbReference>
<evidence type="ECO:0000256" key="2">
    <source>
        <dbReference type="ARBA" id="ARBA00023015"/>
    </source>
</evidence>
<dbReference type="InterPro" id="IPR018060">
    <property type="entry name" value="HTH_AraC"/>
</dbReference>
<evidence type="ECO:0000313" key="9">
    <source>
        <dbReference type="EMBL" id="HJB91314.1"/>
    </source>
</evidence>
<feature type="domain" description="HTH araC/xylS-type" evidence="7">
    <location>
        <begin position="431"/>
        <end position="529"/>
    </location>
</feature>
<dbReference type="InterPro" id="IPR009057">
    <property type="entry name" value="Homeodomain-like_sf"/>
</dbReference>
<comment type="function">
    <text evidence="5">May play the central regulatory role in sporulation. It may be an element of the effector pathway responsible for the activation of sporulation genes in response to nutritional stress. Spo0A may act in concert with spo0H (a sigma factor) to control the expression of some genes that are critical to the sporulation process.</text>
</comment>
<keyword evidence="2" id="KW-0805">Transcription regulation</keyword>
<dbReference type="Gene3D" id="1.10.10.60">
    <property type="entry name" value="Homeodomain-like"/>
    <property type="match status" value="2"/>
</dbReference>
<evidence type="ECO:0000313" key="10">
    <source>
        <dbReference type="Proteomes" id="UP000886883"/>
    </source>
</evidence>
<dbReference type="Proteomes" id="UP000886883">
    <property type="component" value="Unassembled WGS sequence"/>
</dbReference>
<reference evidence="9" key="2">
    <citation type="submission" date="2021-04" db="EMBL/GenBank/DDBJ databases">
        <authorList>
            <person name="Gilroy R."/>
        </authorList>
    </citation>
    <scope>NUCLEOTIDE SEQUENCE</scope>
    <source>
        <strain evidence="9">USAMLcec3-2134</strain>
    </source>
</reference>
<dbReference type="PROSITE" id="PS50110">
    <property type="entry name" value="RESPONSE_REGULATORY"/>
    <property type="match status" value="1"/>
</dbReference>
<protein>
    <recommendedName>
        <fullName evidence="1">Stage 0 sporulation protein A homolog</fullName>
    </recommendedName>
</protein>
<dbReference type="Pfam" id="PF00072">
    <property type="entry name" value="Response_reg"/>
    <property type="match status" value="1"/>
</dbReference>
<dbReference type="SUPFAM" id="SSF46689">
    <property type="entry name" value="Homeodomain-like"/>
    <property type="match status" value="2"/>
</dbReference>
<gene>
    <name evidence="9" type="ORF">H9763_07590</name>
</gene>
<dbReference type="SMART" id="SM00448">
    <property type="entry name" value="REC"/>
    <property type="match status" value="1"/>
</dbReference>
<dbReference type="Gene3D" id="3.40.50.2300">
    <property type="match status" value="1"/>
</dbReference>
<dbReference type="CDD" id="cd17536">
    <property type="entry name" value="REC_YesN-like"/>
    <property type="match status" value="1"/>
</dbReference>
<keyword evidence="4" id="KW-0804">Transcription</keyword>
<accession>A0A9D2MRE2</accession>
<evidence type="ECO:0000256" key="6">
    <source>
        <dbReference type="PROSITE-ProRule" id="PRU00169"/>
    </source>
</evidence>
<dbReference type="PRINTS" id="PR00032">
    <property type="entry name" value="HTHARAC"/>
</dbReference>
<dbReference type="InterPro" id="IPR020449">
    <property type="entry name" value="Tscrpt_reg_AraC-type_HTH"/>
</dbReference>
<dbReference type="InterPro" id="IPR001789">
    <property type="entry name" value="Sig_transdc_resp-reg_receiver"/>
</dbReference>
<dbReference type="SMART" id="SM00342">
    <property type="entry name" value="HTH_ARAC"/>
    <property type="match status" value="1"/>
</dbReference>
<feature type="domain" description="Response regulatory" evidence="8">
    <location>
        <begin position="6"/>
        <end position="123"/>
    </location>
</feature>
<evidence type="ECO:0000259" key="7">
    <source>
        <dbReference type="PROSITE" id="PS01124"/>
    </source>
</evidence>
<proteinExistence type="predicted"/>
<dbReference type="InterPro" id="IPR011006">
    <property type="entry name" value="CheY-like_superfamily"/>
</dbReference>
<evidence type="ECO:0000256" key="4">
    <source>
        <dbReference type="ARBA" id="ARBA00023163"/>
    </source>
</evidence>
<keyword evidence="6" id="KW-0597">Phosphoprotein</keyword>
<organism evidence="9 10">
    <name type="scientific">Candidatus Eisenbergiella merdigallinarum</name>
    <dbReference type="NCBI Taxonomy" id="2838552"/>
    <lineage>
        <taxon>Bacteria</taxon>
        <taxon>Bacillati</taxon>
        <taxon>Bacillota</taxon>
        <taxon>Clostridia</taxon>
        <taxon>Lachnospirales</taxon>
        <taxon>Lachnospiraceae</taxon>
        <taxon>Eisenbergiella</taxon>
    </lineage>
</organism>
<reference evidence="9" key="1">
    <citation type="journal article" date="2021" name="PeerJ">
        <title>Extensive microbial diversity within the chicken gut microbiome revealed by metagenomics and culture.</title>
        <authorList>
            <person name="Gilroy R."/>
            <person name="Ravi A."/>
            <person name="Getino M."/>
            <person name="Pursley I."/>
            <person name="Horton D.L."/>
            <person name="Alikhan N.F."/>
            <person name="Baker D."/>
            <person name="Gharbi K."/>
            <person name="Hall N."/>
            <person name="Watson M."/>
            <person name="Adriaenssens E.M."/>
            <person name="Foster-Nyarko E."/>
            <person name="Jarju S."/>
            <person name="Secka A."/>
            <person name="Antonio M."/>
            <person name="Oren A."/>
            <person name="Chaudhuri R.R."/>
            <person name="La Ragione R."/>
            <person name="Hildebrand F."/>
            <person name="Pallen M.J."/>
        </authorList>
    </citation>
    <scope>NUCLEOTIDE SEQUENCE</scope>
    <source>
        <strain evidence="9">USAMLcec3-2134</strain>
    </source>
</reference>
<evidence type="ECO:0000259" key="8">
    <source>
        <dbReference type="PROSITE" id="PS50110"/>
    </source>
</evidence>
<dbReference type="SUPFAM" id="SSF52172">
    <property type="entry name" value="CheY-like"/>
    <property type="match status" value="1"/>
</dbReference>
<dbReference type="PANTHER" id="PTHR43280">
    <property type="entry name" value="ARAC-FAMILY TRANSCRIPTIONAL REGULATOR"/>
    <property type="match status" value="1"/>
</dbReference>
<dbReference type="Pfam" id="PF12833">
    <property type="entry name" value="HTH_18"/>
    <property type="match status" value="1"/>
</dbReference>
<dbReference type="PANTHER" id="PTHR43280:SF28">
    <property type="entry name" value="HTH-TYPE TRANSCRIPTIONAL ACTIVATOR RHAS"/>
    <property type="match status" value="1"/>
</dbReference>
<comment type="caution">
    <text evidence="9">The sequence shown here is derived from an EMBL/GenBank/DDBJ whole genome shotgun (WGS) entry which is preliminary data.</text>
</comment>
<evidence type="ECO:0000256" key="1">
    <source>
        <dbReference type="ARBA" id="ARBA00018672"/>
    </source>
</evidence>
<dbReference type="EMBL" id="DWXE01000026">
    <property type="protein sequence ID" value="HJB91314.1"/>
    <property type="molecule type" value="Genomic_DNA"/>
</dbReference>
<sequence length="533" mass="62084">MRNAMNLLLIDDQISVINGIEKGIRFRELNIDRVFTASSAAQARNILMSNEIHIMLCDIEMPEENGLQLNQWVMETMPDVIRILLTSHADFEYARESLRLGCFDYIVQPAPYDEIEACLRRAVHRLESERRKNTLCYYGMIYEKHKPEMSDRIVNNLFSENRENVNQSLLVLEQMGYHLDDHSRIRILILDIFSYSKATESVLYDISIRHSLLDSLRSGKIAEPVEALIALNRSRQFVILLFCDDDSLLSCKNADFQMFYEVVGQSLDTEMACYVGKCSLFSELRSEVKRIHRYIDNNVSKKPGLYMTDEKHFFQDSLDISENIKRWQRLLKDNQLEKTRDSILSWLDFIVSVNRTNFSVLCELHQQLIQLFFNCAWDNQIDIADLFTDDYGYNDCMDAFRDVESLRFMVCHITGAIQSAKGCAPSKDDIQKAKIYILDHISNNLSVREVADHVHLSPEYFTKLFKKETGQNIKNYIMQQKVDAAKDLLDHSEIPVSLVALELGYTNFSHFTQMFKKFENMTPSEYRKRKSEG</sequence>
<dbReference type="GO" id="GO:0043565">
    <property type="term" value="F:sequence-specific DNA binding"/>
    <property type="evidence" value="ECO:0007669"/>
    <property type="project" value="InterPro"/>
</dbReference>
<evidence type="ECO:0000256" key="5">
    <source>
        <dbReference type="ARBA" id="ARBA00024867"/>
    </source>
</evidence>
<dbReference type="GO" id="GO:0000160">
    <property type="term" value="P:phosphorelay signal transduction system"/>
    <property type="evidence" value="ECO:0007669"/>
    <property type="project" value="InterPro"/>
</dbReference>
<name>A0A9D2MRE2_9FIRM</name>
<dbReference type="GO" id="GO:0003700">
    <property type="term" value="F:DNA-binding transcription factor activity"/>
    <property type="evidence" value="ECO:0007669"/>
    <property type="project" value="InterPro"/>
</dbReference>
<feature type="modified residue" description="4-aspartylphosphate" evidence="6">
    <location>
        <position position="58"/>
    </location>
</feature>